<dbReference type="OrthoDB" id="9810154at2"/>
<dbReference type="InterPro" id="IPR038186">
    <property type="entry name" value="CHAD_dom_sf"/>
</dbReference>
<sequence length="320" mass="37902">MNVTRRDTLNLPKRKSRKVKLVADATFLPLLQQYLQNEISYARQHEKGIIRDDDTEFLHQYRVALRRVRALLKLLKPFCPNKEQQAITEQLKQFMQRTNALRDLDVYLMKMDDYFDYLDHPHHQGLARFFDDIQDVRKASFKDLKRWLKSEDYQAQWDELLPMLNQPWQQKAEKNKEKPLCLPIAKQVLNKSQTQVCQRILSIDNKSEDAVIHQLRIDCKKLRYSLEYFAPLLHQATVKTHLKHLKVLQDKLGDFNDSAVQQSFLNTYRNNKKPNSHRYRAVSELITLTEQQHLASKADILGQISQVNAYLSTKGERLFR</sequence>
<gene>
    <name evidence="2" type="ORF">A3K86_18850</name>
</gene>
<dbReference type="AlphaFoldDB" id="A0A178K1Q3"/>
<evidence type="ECO:0000259" key="1">
    <source>
        <dbReference type="PROSITE" id="PS51708"/>
    </source>
</evidence>
<keyword evidence="3" id="KW-1185">Reference proteome</keyword>
<proteinExistence type="predicted"/>
<dbReference type="RefSeq" id="WP_068335026.1">
    <property type="nucleotide sequence ID" value="NZ_LVHF01000033.1"/>
</dbReference>
<dbReference type="Proteomes" id="UP000078503">
    <property type="component" value="Unassembled WGS sequence"/>
</dbReference>
<reference evidence="2 3" key="1">
    <citation type="submission" date="2016-03" db="EMBL/GenBank/DDBJ databases">
        <title>Photobacterium proteolyticum sp. nov. a protease producing bacterium isolated from ocean sediments of Laizhou Bay.</title>
        <authorList>
            <person name="Li Y."/>
        </authorList>
    </citation>
    <scope>NUCLEOTIDE SEQUENCE [LARGE SCALE GENOMIC DNA]</scope>
    <source>
        <strain evidence="2 3">R-40508</strain>
    </source>
</reference>
<dbReference type="PANTHER" id="PTHR39339:SF1">
    <property type="entry name" value="CHAD DOMAIN-CONTAINING PROTEIN"/>
    <property type="match status" value="1"/>
</dbReference>
<dbReference type="STRING" id="858640.A3K86_18850"/>
<dbReference type="PROSITE" id="PS51708">
    <property type="entry name" value="CHAD"/>
    <property type="match status" value="1"/>
</dbReference>
<comment type="caution">
    <text evidence="2">The sequence shown here is derived from an EMBL/GenBank/DDBJ whole genome shotgun (WGS) entry which is preliminary data.</text>
</comment>
<accession>A0A178K1Q3</accession>
<feature type="domain" description="CHAD" evidence="1">
    <location>
        <begin position="24"/>
        <end position="313"/>
    </location>
</feature>
<protein>
    <recommendedName>
        <fullName evidence="1">CHAD domain-containing protein</fullName>
    </recommendedName>
</protein>
<dbReference type="SMART" id="SM00880">
    <property type="entry name" value="CHAD"/>
    <property type="match status" value="1"/>
</dbReference>
<evidence type="ECO:0000313" key="3">
    <source>
        <dbReference type="Proteomes" id="UP000078503"/>
    </source>
</evidence>
<dbReference type="Gene3D" id="1.40.20.10">
    <property type="entry name" value="CHAD domain"/>
    <property type="match status" value="1"/>
</dbReference>
<dbReference type="Pfam" id="PF05235">
    <property type="entry name" value="CHAD"/>
    <property type="match status" value="1"/>
</dbReference>
<evidence type="ECO:0000313" key="2">
    <source>
        <dbReference type="EMBL" id="OAN11036.1"/>
    </source>
</evidence>
<name>A0A178K1Q3_9GAMM</name>
<dbReference type="InterPro" id="IPR007899">
    <property type="entry name" value="CHAD_dom"/>
</dbReference>
<dbReference type="PANTHER" id="PTHR39339">
    <property type="entry name" value="SLR1444 PROTEIN"/>
    <property type="match status" value="1"/>
</dbReference>
<organism evidence="2 3">
    <name type="scientific">Photobacterium jeanii</name>
    <dbReference type="NCBI Taxonomy" id="858640"/>
    <lineage>
        <taxon>Bacteria</taxon>
        <taxon>Pseudomonadati</taxon>
        <taxon>Pseudomonadota</taxon>
        <taxon>Gammaproteobacteria</taxon>
        <taxon>Vibrionales</taxon>
        <taxon>Vibrionaceae</taxon>
        <taxon>Photobacterium</taxon>
    </lineage>
</organism>
<dbReference type="EMBL" id="LVHF01000033">
    <property type="protein sequence ID" value="OAN11036.1"/>
    <property type="molecule type" value="Genomic_DNA"/>
</dbReference>